<feature type="domain" description="TPM" evidence="1">
    <location>
        <begin position="30"/>
        <end position="145"/>
    </location>
</feature>
<dbReference type="PANTHER" id="PTHR30373:SF8">
    <property type="entry name" value="BLL7265 PROTEIN"/>
    <property type="match status" value="1"/>
</dbReference>
<evidence type="ECO:0000313" key="3">
    <source>
        <dbReference type="Proteomes" id="UP001057498"/>
    </source>
</evidence>
<gene>
    <name evidence="2" type="ORF">CATMQ487_49820</name>
</gene>
<keyword evidence="3" id="KW-1185">Reference proteome</keyword>
<evidence type="ECO:0000259" key="1">
    <source>
        <dbReference type="Pfam" id="PF04536"/>
    </source>
</evidence>
<dbReference type="RefSeq" id="WP_251971152.1">
    <property type="nucleotide sequence ID" value="NZ_AP025730.1"/>
</dbReference>
<evidence type="ECO:0000313" key="2">
    <source>
        <dbReference type="EMBL" id="BDI08012.1"/>
    </source>
</evidence>
<accession>A0ABM7YTS6</accession>
<name>A0ABM7YTS6_9BURK</name>
<dbReference type="PANTHER" id="PTHR30373">
    <property type="entry name" value="UPF0603 PROTEIN YGCG"/>
    <property type="match status" value="1"/>
</dbReference>
<dbReference type="Pfam" id="PF04536">
    <property type="entry name" value="TPM_phosphatase"/>
    <property type="match status" value="1"/>
</dbReference>
<dbReference type="EMBL" id="AP025730">
    <property type="protein sequence ID" value="BDI08012.1"/>
    <property type="molecule type" value="Genomic_DNA"/>
</dbReference>
<sequence>MRRKLRVWWRHLWLDQGDARRALGGSAGLDELTRAVQRCEARHAAQVRLCVEASLPWRYLWRGDAPGVRARSMFAKLGVWDTEANNGVLIYALLADRALEIVADRGVHARVMAGEWDAALSQARQAITAGGGLTQGLIAALEHIATTLEPLYPVLPGGDASNNELPDPPELG</sequence>
<proteinExistence type="predicted"/>
<organism evidence="2 3">
    <name type="scientific">Sphaerotilus microaerophilus</name>
    <dbReference type="NCBI Taxonomy" id="2914710"/>
    <lineage>
        <taxon>Bacteria</taxon>
        <taxon>Pseudomonadati</taxon>
        <taxon>Pseudomonadota</taxon>
        <taxon>Betaproteobacteria</taxon>
        <taxon>Burkholderiales</taxon>
        <taxon>Sphaerotilaceae</taxon>
        <taxon>Sphaerotilus</taxon>
    </lineage>
</organism>
<dbReference type="Gene3D" id="3.10.310.50">
    <property type="match status" value="1"/>
</dbReference>
<reference evidence="2" key="1">
    <citation type="submission" date="2022-04" db="EMBL/GenBank/DDBJ databases">
        <title>Whole genome sequence of Sphaerotilus sp. FB-5.</title>
        <authorList>
            <person name="Takeda M."/>
            <person name="Narihara S."/>
            <person name="Akimoto M."/>
            <person name="Akimoto R."/>
            <person name="Nishiyashiki S."/>
            <person name="Murakami T."/>
        </authorList>
    </citation>
    <scope>NUCLEOTIDE SEQUENCE</scope>
    <source>
        <strain evidence="2">FB-5</strain>
    </source>
</reference>
<dbReference type="InterPro" id="IPR007621">
    <property type="entry name" value="TPM_dom"/>
</dbReference>
<dbReference type="Proteomes" id="UP001057498">
    <property type="component" value="Chromosome"/>
</dbReference>
<protein>
    <submittedName>
        <fullName evidence="2">Membrane protein</fullName>
    </submittedName>
</protein>